<name>A0A8J3GGJ9_9HYPH</name>
<dbReference type="AlphaFoldDB" id="A0A8J3GGJ9"/>
<comment type="caution">
    <text evidence="1">The sequence shown here is derived from an EMBL/GenBank/DDBJ whole genome shotgun (WGS) entry which is preliminary data.</text>
</comment>
<dbReference type="RefSeq" id="WP_189486681.1">
    <property type="nucleotide sequence ID" value="NZ_BMZO01000001.1"/>
</dbReference>
<dbReference type="Pfam" id="PF00300">
    <property type="entry name" value="His_Phos_1"/>
    <property type="match status" value="1"/>
</dbReference>
<evidence type="ECO:0000313" key="2">
    <source>
        <dbReference type="Proteomes" id="UP000641137"/>
    </source>
</evidence>
<protein>
    <submittedName>
        <fullName evidence="1">Phosphoglycerate mutase</fullName>
    </submittedName>
</protein>
<dbReference type="Gene3D" id="3.40.50.1240">
    <property type="entry name" value="Phosphoglycerate mutase-like"/>
    <property type="match status" value="1"/>
</dbReference>
<evidence type="ECO:0000313" key="1">
    <source>
        <dbReference type="EMBL" id="GHC60516.1"/>
    </source>
</evidence>
<dbReference type="InterPro" id="IPR029033">
    <property type="entry name" value="His_PPase_superfam"/>
</dbReference>
<reference evidence="1" key="1">
    <citation type="journal article" date="2014" name="Int. J. Syst. Evol. Microbiol.">
        <title>Complete genome sequence of Corynebacterium casei LMG S-19264T (=DSM 44701T), isolated from a smear-ripened cheese.</title>
        <authorList>
            <consortium name="US DOE Joint Genome Institute (JGI-PGF)"/>
            <person name="Walter F."/>
            <person name="Albersmeier A."/>
            <person name="Kalinowski J."/>
            <person name="Ruckert C."/>
        </authorList>
    </citation>
    <scope>NUCLEOTIDE SEQUENCE</scope>
    <source>
        <strain evidence="1">KCTC 42097</strain>
    </source>
</reference>
<organism evidence="1 2">
    <name type="scientific">Limoniibacter endophyticus</name>
    <dbReference type="NCBI Taxonomy" id="1565040"/>
    <lineage>
        <taxon>Bacteria</taxon>
        <taxon>Pseudomonadati</taxon>
        <taxon>Pseudomonadota</taxon>
        <taxon>Alphaproteobacteria</taxon>
        <taxon>Hyphomicrobiales</taxon>
        <taxon>Bartonellaceae</taxon>
        <taxon>Limoniibacter</taxon>
    </lineage>
</organism>
<dbReference type="Proteomes" id="UP000641137">
    <property type="component" value="Unassembled WGS sequence"/>
</dbReference>
<keyword evidence="2" id="KW-1185">Reference proteome</keyword>
<dbReference type="PANTHER" id="PTHR47623">
    <property type="entry name" value="OS09G0287300 PROTEIN"/>
    <property type="match status" value="1"/>
</dbReference>
<dbReference type="EMBL" id="BMZO01000001">
    <property type="protein sequence ID" value="GHC60516.1"/>
    <property type="molecule type" value="Genomic_DNA"/>
</dbReference>
<dbReference type="PANTHER" id="PTHR47623:SF1">
    <property type="entry name" value="OS09G0287300 PROTEIN"/>
    <property type="match status" value="1"/>
</dbReference>
<accession>A0A8J3GGJ9</accession>
<dbReference type="InterPro" id="IPR013078">
    <property type="entry name" value="His_Pase_superF_clade-1"/>
</dbReference>
<dbReference type="SUPFAM" id="SSF53254">
    <property type="entry name" value="Phosphoglycerate mutase-like"/>
    <property type="match status" value="1"/>
</dbReference>
<reference evidence="1" key="2">
    <citation type="submission" date="2020-09" db="EMBL/GenBank/DDBJ databases">
        <authorList>
            <person name="Sun Q."/>
            <person name="Kim S."/>
        </authorList>
    </citation>
    <scope>NUCLEOTIDE SEQUENCE</scope>
    <source>
        <strain evidence="1">KCTC 42097</strain>
    </source>
</reference>
<proteinExistence type="predicted"/>
<gene>
    <name evidence="1" type="ORF">GCM10010136_00600</name>
</gene>
<dbReference type="CDD" id="cd07067">
    <property type="entry name" value="HP_PGM_like"/>
    <property type="match status" value="1"/>
</dbReference>
<sequence>MTTLFLLRHAKAAPASAGGSDFERFLEASGRNDAVAMGKFFAQEELPSPDLVFCSPAARTRETLACFNDGASLSGLKVFDGDILYKGDSSDYIETIRTEAQNAETILVVGHNPMMEDLAHRLTGSRDSEAFRELQRGYVTSGLAQFEFDEGFAALDDGRGNLVLFETPATIDI</sequence>